<dbReference type="AlphaFoldDB" id="A0A3R6WWZ3"/>
<name>A0A3R6WWZ3_APHAT</name>
<evidence type="ECO:0000256" key="1">
    <source>
        <dbReference type="ARBA" id="ARBA00022723"/>
    </source>
</evidence>
<feature type="domain" description="FYVE-type" evidence="6">
    <location>
        <begin position="65"/>
        <end position="125"/>
    </location>
</feature>
<protein>
    <recommendedName>
        <fullName evidence="6">FYVE-type domain-containing protein</fullName>
    </recommendedName>
</protein>
<comment type="caution">
    <text evidence="7">The sequence shown here is derived from an EMBL/GenBank/DDBJ whole genome shotgun (WGS) entry which is preliminary data.</text>
</comment>
<evidence type="ECO:0000256" key="2">
    <source>
        <dbReference type="ARBA" id="ARBA00022771"/>
    </source>
</evidence>
<keyword evidence="3" id="KW-0862">Zinc</keyword>
<keyword evidence="2 4" id="KW-0863">Zinc-finger</keyword>
<keyword evidence="1" id="KW-0479">Metal-binding</keyword>
<dbReference type="InterPro" id="IPR011011">
    <property type="entry name" value="Znf_FYVE_PHD"/>
</dbReference>
<dbReference type="Gene3D" id="3.30.450.40">
    <property type="match status" value="1"/>
</dbReference>
<evidence type="ECO:0000256" key="4">
    <source>
        <dbReference type="PROSITE-ProRule" id="PRU00091"/>
    </source>
</evidence>
<accession>A0A3R6WWZ3</accession>
<dbReference type="Pfam" id="PF01363">
    <property type="entry name" value="FYVE"/>
    <property type="match status" value="1"/>
</dbReference>
<evidence type="ECO:0000256" key="5">
    <source>
        <dbReference type="SAM" id="MobiDB-lite"/>
    </source>
</evidence>
<dbReference type="CDD" id="cd00065">
    <property type="entry name" value="FYVE_like_SF"/>
    <property type="match status" value="1"/>
</dbReference>
<dbReference type="PANTHER" id="PTHR43102:SF2">
    <property type="entry name" value="GAF DOMAIN-CONTAINING PROTEIN"/>
    <property type="match status" value="1"/>
</dbReference>
<evidence type="ECO:0000313" key="7">
    <source>
        <dbReference type="EMBL" id="RHY85039.1"/>
    </source>
</evidence>
<dbReference type="VEuPathDB" id="FungiDB:H257_01723"/>
<feature type="region of interest" description="Disordered" evidence="5">
    <location>
        <begin position="355"/>
        <end position="399"/>
    </location>
</feature>
<dbReference type="SUPFAM" id="SSF55781">
    <property type="entry name" value="GAF domain-like"/>
    <property type="match status" value="1"/>
</dbReference>
<sequence length="476" mass="52898">MIHHHHDMDHVKKRWPQFEFRQLPPHTTHTAMRPSPANSTTAPTTSNQDVLVVDQLVHADDWVCDYERSLCHVCTRNFSTFRRKHHCRMCGEVVCRNCTLYKNVNILSIGTTKVRVCLSCIVMVSGAQKLGSPLASATNVTMVSDEASRNWLSNHLTSPAARSETEYYDYSATNQLDYELDYNWDNPWPRAPIAANEPDRLRALASLRILDTPPSSVFDNICDLVSKRLNCPMAAVSFIDADRQWFKASVGLAQTSIPRNVAFCAHAIVSKEPLVVMDTAADVRFCHNPLVTGAACVRFYASAPICDARTGLVVGTVLVLDTAPRDACDASVLEKLANVAMEHLVLKEDRVEKYAARRSSSDATRSTRGSSISTDSLRTAVTSHSSQKQTHPTSQNHHHQLVVADNQDAADMVSSSNNLENLLMNLLSQTTLTQQQLATQQISMSQTLGVHAEQIEKLTCDFARMEAKINAQLLRQ</sequence>
<dbReference type="Gene3D" id="3.30.40.10">
    <property type="entry name" value="Zinc/RING finger domain, C3HC4 (zinc finger)"/>
    <property type="match status" value="1"/>
</dbReference>
<feature type="compositionally biased region" description="Polar residues" evidence="5">
    <location>
        <begin position="372"/>
        <end position="395"/>
    </location>
</feature>
<dbReference type="InterPro" id="IPR003018">
    <property type="entry name" value="GAF"/>
</dbReference>
<dbReference type="SMART" id="SM00064">
    <property type="entry name" value="FYVE"/>
    <property type="match status" value="1"/>
</dbReference>
<dbReference type="InterPro" id="IPR017455">
    <property type="entry name" value="Znf_FYVE-rel"/>
</dbReference>
<dbReference type="InterPro" id="IPR013083">
    <property type="entry name" value="Znf_RING/FYVE/PHD"/>
</dbReference>
<dbReference type="GO" id="GO:0008270">
    <property type="term" value="F:zinc ion binding"/>
    <property type="evidence" value="ECO:0007669"/>
    <property type="project" value="UniProtKB-KW"/>
</dbReference>
<dbReference type="Proteomes" id="UP000286510">
    <property type="component" value="Unassembled WGS sequence"/>
</dbReference>
<dbReference type="InterPro" id="IPR029016">
    <property type="entry name" value="GAF-like_dom_sf"/>
</dbReference>
<dbReference type="PANTHER" id="PTHR43102">
    <property type="entry name" value="SLR1143 PROTEIN"/>
    <property type="match status" value="1"/>
</dbReference>
<dbReference type="SUPFAM" id="SSF57903">
    <property type="entry name" value="FYVE/PHD zinc finger"/>
    <property type="match status" value="1"/>
</dbReference>
<dbReference type="EMBL" id="QUTF01024413">
    <property type="protein sequence ID" value="RHY85039.1"/>
    <property type="molecule type" value="Genomic_DNA"/>
</dbReference>
<dbReference type="Pfam" id="PF01590">
    <property type="entry name" value="GAF"/>
    <property type="match status" value="1"/>
</dbReference>
<dbReference type="InterPro" id="IPR000306">
    <property type="entry name" value="Znf_FYVE"/>
</dbReference>
<reference evidence="7 8" key="1">
    <citation type="submission" date="2018-08" db="EMBL/GenBank/DDBJ databases">
        <title>Aphanomyces genome sequencing and annotation.</title>
        <authorList>
            <person name="Minardi D."/>
            <person name="Oidtmann B."/>
            <person name="Van Der Giezen M."/>
            <person name="Studholme D.J."/>
        </authorList>
    </citation>
    <scope>NUCLEOTIDE SEQUENCE [LARGE SCALE GENOMIC DNA]</scope>
    <source>
        <strain evidence="7 8">FDL457</strain>
    </source>
</reference>
<evidence type="ECO:0000259" key="6">
    <source>
        <dbReference type="PROSITE" id="PS50178"/>
    </source>
</evidence>
<feature type="compositionally biased region" description="Low complexity" evidence="5">
    <location>
        <begin position="357"/>
        <end position="371"/>
    </location>
</feature>
<organism evidence="7 8">
    <name type="scientific">Aphanomyces astaci</name>
    <name type="common">Crayfish plague agent</name>
    <dbReference type="NCBI Taxonomy" id="112090"/>
    <lineage>
        <taxon>Eukaryota</taxon>
        <taxon>Sar</taxon>
        <taxon>Stramenopiles</taxon>
        <taxon>Oomycota</taxon>
        <taxon>Saprolegniomycetes</taxon>
        <taxon>Saprolegniales</taxon>
        <taxon>Verrucalvaceae</taxon>
        <taxon>Aphanomyces</taxon>
    </lineage>
</organism>
<evidence type="ECO:0000313" key="8">
    <source>
        <dbReference type="Proteomes" id="UP000286510"/>
    </source>
</evidence>
<evidence type="ECO:0000256" key="3">
    <source>
        <dbReference type="ARBA" id="ARBA00022833"/>
    </source>
</evidence>
<gene>
    <name evidence="7" type="ORF">DYB26_004959</name>
</gene>
<proteinExistence type="predicted"/>
<dbReference type="PROSITE" id="PS50178">
    <property type="entry name" value="ZF_FYVE"/>
    <property type="match status" value="1"/>
</dbReference>